<dbReference type="Pfam" id="PF01734">
    <property type="entry name" value="Patatin"/>
    <property type="match status" value="1"/>
</dbReference>
<protein>
    <submittedName>
        <fullName evidence="6">Membrane protein</fullName>
    </submittedName>
</protein>
<dbReference type="InterPro" id="IPR021095">
    <property type="entry name" value="DUF3734"/>
</dbReference>
<feature type="domain" description="PNPLA" evidence="5">
    <location>
        <begin position="30"/>
        <end position="233"/>
    </location>
</feature>
<evidence type="ECO:0000256" key="3">
    <source>
        <dbReference type="ARBA" id="ARBA00023098"/>
    </source>
</evidence>
<evidence type="ECO:0000256" key="1">
    <source>
        <dbReference type="ARBA" id="ARBA00022801"/>
    </source>
</evidence>
<dbReference type="OrthoDB" id="9770965at2"/>
<reference evidence="6 7" key="1">
    <citation type="journal article" date="2016" name="Front. Microbiol.">
        <title>Genomic Resource of Rice Seed Associated Bacteria.</title>
        <authorList>
            <person name="Midha S."/>
            <person name="Bansal K."/>
            <person name="Sharma S."/>
            <person name="Kumar N."/>
            <person name="Patil P.P."/>
            <person name="Chaudhry V."/>
            <person name="Patil P.B."/>
        </authorList>
    </citation>
    <scope>NUCLEOTIDE SEQUENCE [LARGE SCALE GENOMIC DNA]</scope>
    <source>
        <strain evidence="6 7">NS331</strain>
    </source>
</reference>
<dbReference type="PANTHER" id="PTHR14226:SF57">
    <property type="entry name" value="BLR7027 PROTEIN"/>
    <property type="match status" value="1"/>
</dbReference>
<feature type="short sequence motif" description="GXSXG" evidence="4">
    <location>
        <begin position="61"/>
        <end position="65"/>
    </location>
</feature>
<organism evidence="6 7">
    <name type="scientific">Pseudacidovorax intermedius</name>
    <dbReference type="NCBI Taxonomy" id="433924"/>
    <lineage>
        <taxon>Bacteria</taxon>
        <taxon>Pseudomonadati</taxon>
        <taxon>Pseudomonadota</taxon>
        <taxon>Betaproteobacteria</taxon>
        <taxon>Burkholderiales</taxon>
        <taxon>Comamonadaceae</taxon>
        <taxon>Pseudacidovorax</taxon>
    </lineage>
</organism>
<feature type="active site" description="Proton acceptor" evidence="4">
    <location>
        <position position="220"/>
    </location>
</feature>
<dbReference type="CDD" id="cd07209">
    <property type="entry name" value="Pat_hypo_Ecoli_Z1214_like"/>
    <property type="match status" value="1"/>
</dbReference>
<comment type="caution">
    <text evidence="6">The sequence shown here is derived from an EMBL/GenBank/DDBJ whole genome shotgun (WGS) entry which is preliminary data.</text>
</comment>
<dbReference type="EMBL" id="LDSL01000047">
    <property type="protein sequence ID" value="KTT23720.1"/>
    <property type="molecule type" value="Genomic_DNA"/>
</dbReference>
<gene>
    <name evidence="6" type="ORF">NS331_06835</name>
</gene>
<dbReference type="Gene3D" id="3.40.1090.10">
    <property type="entry name" value="Cytosolic phospholipase A2 catalytic domain"/>
    <property type="match status" value="2"/>
</dbReference>
<evidence type="ECO:0000256" key="2">
    <source>
        <dbReference type="ARBA" id="ARBA00022963"/>
    </source>
</evidence>
<dbReference type="InterPro" id="IPR002641">
    <property type="entry name" value="PNPLA_dom"/>
</dbReference>
<accession>A0A147H240</accession>
<dbReference type="Pfam" id="PF12536">
    <property type="entry name" value="DUF3734"/>
    <property type="match status" value="1"/>
</dbReference>
<dbReference type="PROSITE" id="PS51635">
    <property type="entry name" value="PNPLA"/>
    <property type="match status" value="1"/>
</dbReference>
<feature type="short sequence motif" description="GXGXXG" evidence="4">
    <location>
        <begin position="34"/>
        <end position="39"/>
    </location>
</feature>
<proteinExistence type="predicted"/>
<evidence type="ECO:0000259" key="5">
    <source>
        <dbReference type="PROSITE" id="PS51635"/>
    </source>
</evidence>
<dbReference type="InterPro" id="IPR016035">
    <property type="entry name" value="Acyl_Trfase/lysoPLipase"/>
</dbReference>
<name>A0A147H240_9BURK</name>
<dbReference type="InterPro" id="IPR050301">
    <property type="entry name" value="NTE"/>
</dbReference>
<dbReference type="RefSeq" id="WP_058641305.1">
    <property type="nucleotide sequence ID" value="NZ_LDSL01000047.1"/>
</dbReference>
<dbReference type="Proteomes" id="UP000072741">
    <property type="component" value="Unassembled WGS sequence"/>
</dbReference>
<dbReference type="GO" id="GO:0016787">
    <property type="term" value="F:hydrolase activity"/>
    <property type="evidence" value="ECO:0007669"/>
    <property type="project" value="UniProtKB-UniRule"/>
</dbReference>
<keyword evidence="1 4" id="KW-0378">Hydrolase</keyword>
<feature type="short sequence motif" description="DGA/G" evidence="4">
    <location>
        <begin position="220"/>
        <end position="222"/>
    </location>
</feature>
<keyword evidence="2 4" id="KW-0442">Lipid degradation</keyword>
<dbReference type="AlphaFoldDB" id="A0A147H240"/>
<sequence length="418" mass="44960">MAARRDSSAPERPTSSPAALAADAGTVRALVLQGGGALGAYQAGVYEALAHEHHDVDWVAGVSIGAINAALIAGNPPERRVAQLQAFWQLVSSAPGQRLPAWAGERRLLGEWSANAAIVAGIPGFFTPRMDPSLLLGSAAPVLSYYDTTPLKATLERLVDFDRLNDSGMRFSVGAVNVRTGNSVYFDNRRVRIGPEHIMASGALPPGFAPVHIDGEDYWDGGVVSNTPLQYVLDEHLRSRRLLVLQVDLFSARGAMPTTLGEVMARQKDIQYSSRTRLNTDVLSANVNLQQALAGLLDQLPPERLQEPGMRALCEQLRSAPIDIVHLIHRAENWEHEAKDYEFSRTSVQAHWAAGLRDMQRTLGHPGWLQRQTQGGGVTTYDLAGPHDGRVRRPGTAVGQGAVAAAPAPAAVGPATQR</sequence>
<feature type="active site" description="Nucleophile" evidence="4">
    <location>
        <position position="63"/>
    </location>
</feature>
<dbReference type="SUPFAM" id="SSF52151">
    <property type="entry name" value="FabD/lysophospholipase-like"/>
    <property type="match status" value="1"/>
</dbReference>
<evidence type="ECO:0000313" key="7">
    <source>
        <dbReference type="Proteomes" id="UP000072741"/>
    </source>
</evidence>
<dbReference type="PANTHER" id="PTHR14226">
    <property type="entry name" value="NEUROPATHY TARGET ESTERASE/SWISS CHEESE D.MELANOGASTER"/>
    <property type="match status" value="1"/>
</dbReference>
<keyword evidence="3 4" id="KW-0443">Lipid metabolism</keyword>
<dbReference type="GO" id="GO:0016042">
    <property type="term" value="P:lipid catabolic process"/>
    <property type="evidence" value="ECO:0007669"/>
    <property type="project" value="UniProtKB-UniRule"/>
</dbReference>
<evidence type="ECO:0000313" key="6">
    <source>
        <dbReference type="EMBL" id="KTT23720.1"/>
    </source>
</evidence>
<evidence type="ECO:0000256" key="4">
    <source>
        <dbReference type="PROSITE-ProRule" id="PRU01161"/>
    </source>
</evidence>
<dbReference type="PATRIC" id="fig|433924.3.peg.3313"/>
<keyword evidence="7" id="KW-1185">Reference proteome</keyword>